<dbReference type="HOGENOM" id="CLU_273155_0_0_1"/>
<dbReference type="EMBL" id="KI392687">
    <property type="protein sequence ID" value="ERN11440.1"/>
    <property type="molecule type" value="Genomic_DNA"/>
</dbReference>
<dbReference type="Gene3D" id="1.25.40.10">
    <property type="entry name" value="Tetratricopeptide repeat domain"/>
    <property type="match status" value="4"/>
</dbReference>
<dbReference type="GO" id="GO:0070478">
    <property type="term" value="P:nuclear-transcribed mRNA catabolic process, 3'-5' exonucleolytic nonsense-mediated decay"/>
    <property type="evidence" value="ECO:0007669"/>
    <property type="project" value="EnsemblPlants"/>
</dbReference>
<keyword evidence="2 3" id="KW-0802">TPR repeat</keyword>
<dbReference type="InterPro" id="IPR019734">
    <property type="entry name" value="TPR_rpt"/>
</dbReference>
<proteinExistence type="predicted"/>
<dbReference type="AlphaFoldDB" id="W1PVW6"/>
<dbReference type="PANTHER" id="PTHR15704">
    <property type="entry name" value="SUPERKILLER 3 PROTEIN-RELATED"/>
    <property type="match status" value="1"/>
</dbReference>
<evidence type="ECO:0000256" key="2">
    <source>
        <dbReference type="ARBA" id="ARBA00022803"/>
    </source>
</evidence>
<dbReference type="STRING" id="13333.W1PVW6"/>
<name>W1PVW6_AMBTC</name>
<dbReference type="GO" id="GO:0000956">
    <property type="term" value="P:nuclear-transcribed mRNA catabolic process"/>
    <property type="evidence" value="ECO:0000318"/>
    <property type="project" value="GO_Central"/>
</dbReference>
<organism evidence="4 5">
    <name type="scientific">Amborella trichopoda</name>
    <dbReference type="NCBI Taxonomy" id="13333"/>
    <lineage>
        <taxon>Eukaryota</taxon>
        <taxon>Viridiplantae</taxon>
        <taxon>Streptophyta</taxon>
        <taxon>Embryophyta</taxon>
        <taxon>Tracheophyta</taxon>
        <taxon>Spermatophyta</taxon>
        <taxon>Magnoliopsida</taxon>
        <taxon>Amborellales</taxon>
        <taxon>Amborellaceae</taxon>
        <taxon>Amborella</taxon>
    </lineage>
</organism>
<dbReference type="InterPro" id="IPR011990">
    <property type="entry name" value="TPR-like_helical_dom_sf"/>
</dbReference>
<dbReference type="GO" id="GO:0016441">
    <property type="term" value="P:post-transcriptional gene silencing"/>
    <property type="evidence" value="ECO:0007669"/>
    <property type="project" value="EnsemblPlants"/>
</dbReference>
<dbReference type="Pfam" id="PF13432">
    <property type="entry name" value="TPR_16"/>
    <property type="match status" value="1"/>
</dbReference>
<evidence type="ECO:0000313" key="4">
    <source>
        <dbReference type="EMBL" id="ERN11440.1"/>
    </source>
</evidence>
<dbReference type="OMA" id="CRAYVMQ"/>
<evidence type="ECO:0008006" key="6">
    <source>
        <dbReference type="Google" id="ProtNLM"/>
    </source>
</evidence>
<gene>
    <name evidence="4" type="ORF">AMTR_s00022p00059860</name>
</gene>
<evidence type="ECO:0000256" key="3">
    <source>
        <dbReference type="PROSITE-ProRule" id="PRU00339"/>
    </source>
</evidence>
<dbReference type="SMART" id="SM00028">
    <property type="entry name" value="TPR"/>
    <property type="match status" value="7"/>
</dbReference>
<feature type="repeat" description="TPR" evidence="3">
    <location>
        <begin position="166"/>
        <end position="199"/>
    </location>
</feature>
<dbReference type="Gramene" id="ERN11440">
    <property type="protein sequence ID" value="ERN11440"/>
    <property type="gene ID" value="AMTR_s00022p00059860"/>
</dbReference>
<dbReference type="Proteomes" id="UP000017836">
    <property type="component" value="Unassembled WGS sequence"/>
</dbReference>
<dbReference type="InterPro" id="IPR039226">
    <property type="entry name" value="Ski3/TTC37"/>
</dbReference>
<dbReference type="GO" id="GO:1904278">
    <property type="term" value="P:positive regulation of wax biosynthetic process"/>
    <property type="evidence" value="ECO:0007669"/>
    <property type="project" value="EnsemblPlants"/>
</dbReference>
<keyword evidence="5" id="KW-1185">Reference proteome</keyword>
<dbReference type="PROSITE" id="PS50005">
    <property type="entry name" value="TPR"/>
    <property type="match status" value="2"/>
</dbReference>
<feature type="repeat" description="TPR" evidence="3">
    <location>
        <begin position="425"/>
        <end position="458"/>
    </location>
</feature>
<dbReference type="PANTHER" id="PTHR15704:SF7">
    <property type="entry name" value="SUPERKILLER COMPLEX PROTEIN 3"/>
    <property type="match status" value="1"/>
</dbReference>
<dbReference type="eggNOG" id="KOG1127">
    <property type="taxonomic scope" value="Eukaryota"/>
</dbReference>
<keyword evidence="1" id="KW-0677">Repeat</keyword>
<evidence type="ECO:0000256" key="1">
    <source>
        <dbReference type="ARBA" id="ARBA00022737"/>
    </source>
</evidence>
<accession>W1PVW6</accession>
<protein>
    <recommendedName>
        <fullName evidence="6">Tetratricopeptide repeat protein SKI3</fullName>
    </recommendedName>
</protein>
<dbReference type="SUPFAM" id="SSF48452">
    <property type="entry name" value="TPR-like"/>
    <property type="match status" value="3"/>
</dbReference>
<sequence length="1170" mass="129694">MENGSDEDISRQLQETLDSDPNNYSHHYNLAVFFWENGEKRKEWRDKAAEHLVLCVKLDPNNGDAFRLLGHYYSHVSVDVQRAAKCYQRAVYISPEDSEAGEALCELLDEGGKEILEVIVCQEASKKSPRAFWAWRRLGYLQVHQKKWMDAAQSLQHAVRGYPTCADLWEALGLAYQRLGMFTAAVKSYGRAIELEGGSRVFSLIESGNVLSLLGSFRKGVEQFRLALVIAPENLAAHYGLASALLGMSKECVNSGAFKWGASLLEEASDIVRGCLHLAGNISSMWKLYGDIQFAYAKCHPWAIEMKCTEINEESFTASVLSWKKKCCSAARCAKRLYQKALHLAPWEANLSSDVAISQDLFCSWEEEIALDEHDLQLAEKMSLGALMIEGNNDEFWVKLGCSSKNKALQQHALIRALQLDISNATAWAYLGKLYKKHGHNLLAKQAFDRARSIDPSLALPWAGMSTYVHDGECSPDEAYESCLRAVQTLPVAEFQMALGQLALLSGHLHSSAVYAAAKHAVQRAPHSPEAHNLHGLVSEARKDYHSAIDAYKMAMYCINSFAKTASQSDYSDIRVNLARSLCKAGHVLDAIHECGILQSEGLLDCMGLQVYAVTLYRLGKNDEALLVTKKLVEMVSSMNWTSGAATLALVCKLLYHISGQETAAAMVLSSPRELLQNSKLSTVACLVTVLDLSGVHRLFFQSSFQKLFSHEDAPILHSLLAKGIQISHGTDLNLGIKNASLYLRRVLHMYPDSNLIRNQLAFLLLSSRGPTASHTAIRCIDMDPHAQPVAKGSKSAFEILGSAAVSCYDCCTSKSKLSFQTCKHKFGTSSIQQLQRWLHRYPWNRKARYFLILNLFQKAREERYPRHLCDNLGRQLTVALNDQGNHVEIYSSYQKFQLLLCASEISLQIGASSDSKAYATSALGIPVPNSVLFFGHLQLGRIHAASGNMAGLREECSQCLQLGTNFEIGWISLKMIGTRYKLQISMDEIDAYFEACLKEKDENSQSMWRAIIALVDGQGFILDNDLDKAEQALAHACSIWDEDSCLHLVHGAICLELARQRSGSQFLSQASESLSKAQENSDSRLPFVSALLAQAEASLGAKAKWERNLQLEWMSWPPGYTGNASSVLNGGWWRLSLASAMDIHVGLGVIIRDETSGAIFSDAFAHQAI</sequence>
<evidence type="ECO:0000313" key="5">
    <source>
        <dbReference type="Proteomes" id="UP000017836"/>
    </source>
</evidence>
<dbReference type="GO" id="GO:0055087">
    <property type="term" value="C:Ski complex"/>
    <property type="evidence" value="ECO:0000318"/>
    <property type="project" value="GO_Central"/>
</dbReference>
<reference evidence="5" key="1">
    <citation type="journal article" date="2013" name="Science">
        <title>The Amborella genome and the evolution of flowering plants.</title>
        <authorList>
            <consortium name="Amborella Genome Project"/>
        </authorList>
    </citation>
    <scope>NUCLEOTIDE SEQUENCE [LARGE SCALE GENOMIC DNA]</scope>
</reference>